<evidence type="ECO:0000313" key="3">
    <source>
        <dbReference type="Proteomes" id="UP000807469"/>
    </source>
</evidence>
<feature type="transmembrane region" description="Helical" evidence="1">
    <location>
        <begin position="158"/>
        <end position="177"/>
    </location>
</feature>
<name>A0A9P5Z7C1_9AGAR</name>
<protein>
    <submittedName>
        <fullName evidence="2">Uncharacterized protein</fullName>
    </submittedName>
</protein>
<comment type="caution">
    <text evidence="2">The sequence shown here is derived from an EMBL/GenBank/DDBJ whole genome shotgun (WGS) entry which is preliminary data.</text>
</comment>
<sequence>MRAKEKGLSRRRWADRWRGTERAGVECDDERGAATFRLCHRHLRRHAHRNFDAGKAFSPAILLLLASSTPLRSATCNLQGPFGTPYFGTPIHLLCSTFNASLSAEKRPGLNLAGHHLFFETQKLAALLTLSIARLPRCIETTQHQLRFRPTSDSLDRFILLLGCLTNFMIIYGFFLLSPPAPQAPEIHHFRLTVTSEEGDRVPDPSIALFFLSNSVTVGAVAAACNPPDVVVLLSLPQNILK</sequence>
<dbReference type="AlphaFoldDB" id="A0A9P5Z7C1"/>
<accession>A0A9P5Z7C1</accession>
<gene>
    <name evidence="2" type="ORF">BDN70DRAFT_930297</name>
</gene>
<keyword evidence="1" id="KW-1133">Transmembrane helix</keyword>
<reference evidence="2" key="1">
    <citation type="submission" date="2020-11" db="EMBL/GenBank/DDBJ databases">
        <authorList>
            <consortium name="DOE Joint Genome Institute"/>
            <person name="Ahrendt S."/>
            <person name="Riley R."/>
            <person name="Andreopoulos W."/>
            <person name="Labutti K."/>
            <person name="Pangilinan J."/>
            <person name="Ruiz-Duenas F.J."/>
            <person name="Barrasa J.M."/>
            <person name="Sanchez-Garcia M."/>
            <person name="Camarero S."/>
            <person name="Miyauchi S."/>
            <person name="Serrano A."/>
            <person name="Linde D."/>
            <person name="Babiker R."/>
            <person name="Drula E."/>
            <person name="Ayuso-Fernandez I."/>
            <person name="Pacheco R."/>
            <person name="Padilla G."/>
            <person name="Ferreira P."/>
            <person name="Barriuso J."/>
            <person name="Kellner H."/>
            <person name="Castanera R."/>
            <person name="Alfaro M."/>
            <person name="Ramirez L."/>
            <person name="Pisabarro A.G."/>
            <person name="Kuo A."/>
            <person name="Tritt A."/>
            <person name="Lipzen A."/>
            <person name="He G."/>
            <person name="Yan M."/>
            <person name="Ng V."/>
            <person name="Cullen D."/>
            <person name="Martin F."/>
            <person name="Rosso M.-N."/>
            <person name="Henrissat B."/>
            <person name="Hibbett D."/>
            <person name="Martinez A.T."/>
            <person name="Grigoriev I.V."/>
        </authorList>
    </citation>
    <scope>NUCLEOTIDE SEQUENCE</scope>
    <source>
        <strain evidence="2">CIRM-BRFM 674</strain>
    </source>
</reference>
<dbReference type="EMBL" id="MU155169">
    <property type="protein sequence ID" value="KAF9482171.1"/>
    <property type="molecule type" value="Genomic_DNA"/>
</dbReference>
<evidence type="ECO:0000256" key="1">
    <source>
        <dbReference type="SAM" id="Phobius"/>
    </source>
</evidence>
<evidence type="ECO:0000313" key="2">
    <source>
        <dbReference type="EMBL" id="KAF9482171.1"/>
    </source>
</evidence>
<proteinExistence type="predicted"/>
<organism evidence="2 3">
    <name type="scientific">Pholiota conissans</name>
    <dbReference type="NCBI Taxonomy" id="109636"/>
    <lineage>
        <taxon>Eukaryota</taxon>
        <taxon>Fungi</taxon>
        <taxon>Dikarya</taxon>
        <taxon>Basidiomycota</taxon>
        <taxon>Agaricomycotina</taxon>
        <taxon>Agaricomycetes</taxon>
        <taxon>Agaricomycetidae</taxon>
        <taxon>Agaricales</taxon>
        <taxon>Agaricineae</taxon>
        <taxon>Strophariaceae</taxon>
        <taxon>Pholiota</taxon>
    </lineage>
</organism>
<dbReference type="Proteomes" id="UP000807469">
    <property type="component" value="Unassembled WGS sequence"/>
</dbReference>
<keyword evidence="1" id="KW-0812">Transmembrane</keyword>
<keyword evidence="1" id="KW-0472">Membrane</keyword>
<keyword evidence="3" id="KW-1185">Reference proteome</keyword>